<evidence type="ECO:0000256" key="4">
    <source>
        <dbReference type="ARBA" id="ARBA00048391"/>
    </source>
</evidence>
<dbReference type="InterPro" id="IPR050320">
    <property type="entry name" value="N5-glutamine_MTase"/>
</dbReference>
<reference evidence="9 10" key="2">
    <citation type="submission" date="2016-10" db="EMBL/GenBank/DDBJ databases">
        <authorList>
            <person name="Varghese N."/>
            <person name="Submissions S."/>
        </authorList>
    </citation>
    <scope>NUCLEOTIDE SEQUENCE [LARGE SCALE GENOMIC DNA]</scope>
    <source>
        <strain evidence="9">KHGC19</strain>
        <strain evidence="7 10">WCP15</strain>
    </source>
</reference>
<accession>A0A1H9Q7I2</accession>
<comment type="function">
    <text evidence="5">Methylates the class 1 translation termination release factors RF1/PrfA and RF2/PrfB on the glutamine residue of the universally conserved GGQ motif.</text>
</comment>
<comment type="caution">
    <text evidence="5">Lacks conserved residue(s) required for the propagation of feature annotation.</text>
</comment>
<name>A0A1H9Q7I2_9ACTN</name>
<evidence type="ECO:0000313" key="10">
    <source>
        <dbReference type="Proteomes" id="UP000199135"/>
    </source>
</evidence>
<sequence>MGPEWKCCNVSEEVWTIKRMLDWTCGYLERRGEERPRLSAEWLLGSVTGLSRVQIYTSFDRPLSQEELNRMHDAVVRRGKGEPLQYLTGEMPFRHIILKCEEGVLIPRPETEVLVDAALEGVDAATAAGHAPRVLEVGCGTGCIACSVASERLGACVTATDISPKAASLARRNRTALGLDNRVDVVECDLAEGVDECLMGTFDVLVSNPPYIPSDVVPTLPGEVKLHEPWLALDGGADGLDVFRRLLELAPHALRPGGVFAVELFETNVGDAAELCRRQGGWSTVEVREDLTRRPRVLFAVRGGSLADELGPARELEMARLQKVVKVDQNDPDEAAVRRGTLALEDGGVVVVPTDSVYGIGCAATPTNPGLSRTFQIKRRPAGQTLPWLIANDSDLLVYGRDVPDWAQELARRFWPGALTLVVKASELVPREYVLPVTGTIALRLPDSNLVRQLARSVGAPLAITSANTHGRDAAVDGGSVEERLVKMVDLVFDGGAAPVAVNSTIVDCSGDAPAILREGAIPSEEIFSALRG</sequence>
<dbReference type="NCBIfam" id="TIGR00536">
    <property type="entry name" value="hemK_fam"/>
    <property type="match status" value="1"/>
</dbReference>
<dbReference type="Pfam" id="PF01300">
    <property type="entry name" value="Sua5_yciO_yrdC"/>
    <property type="match status" value="1"/>
</dbReference>
<dbReference type="Proteomes" id="UP000199128">
    <property type="component" value="Unassembled WGS sequence"/>
</dbReference>
<dbReference type="GO" id="GO:0102559">
    <property type="term" value="F:peptide chain release factor N(5)-glutamine methyltransferase activity"/>
    <property type="evidence" value="ECO:0007669"/>
    <property type="project" value="UniProtKB-EC"/>
</dbReference>
<dbReference type="InterPro" id="IPR019874">
    <property type="entry name" value="RF_methyltr_PrmC"/>
</dbReference>
<comment type="catalytic activity">
    <reaction evidence="4 5">
        <text>L-glutaminyl-[peptide chain release factor] + S-adenosyl-L-methionine = N(5)-methyl-L-glutaminyl-[peptide chain release factor] + S-adenosyl-L-homocysteine + H(+)</text>
        <dbReference type="Rhea" id="RHEA:42896"/>
        <dbReference type="Rhea" id="RHEA-COMP:10271"/>
        <dbReference type="Rhea" id="RHEA-COMP:10272"/>
        <dbReference type="ChEBI" id="CHEBI:15378"/>
        <dbReference type="ChEBI" id="CHEBI:30011"/>
        <dbReference type="ChEBI" id="CHEBI:57856"/>
        <dbReference type="ChEBI" id="CHEBI:59789"/>
        <dbReference type="ChEBI" id="CHEBI:61891"/>
        <dbReference type="EC" id="2.1.1.297"/>
    </reaction>
</comment>
<dbReference type="Pfam" id="PF17827">
    <property type="entry name" value="PrmC_N"/>
    <property type="match status" value="1"/>
</dbReference>
<evidence type="ECO:0000313" key="9">
    <source>
        <dbReference type="Proteomes" id="UP000199128"/>
    </source>
</evidence>
<dbReference type="InterPro" id="IPR017945">
    <property type="entry name" value="DHBP_synth_RibB-like_a/b_dom"/>
</dbReference>
<dbReference type="NCBIfam" id="TIGR03534">
    <property type="entry name" value="RF_mod_PrmC"/>
    <property type="match status" value="1"/>
</dbReference>
<dbReference type="InterPro" id="IPR002052">
    <property type="entry name" value="DNA_methylase_N6_adenine_CS"/>
</dbReference>
<dbReference type="Pfam" id="PF05175">
    <property type="entry name" value="MTS"/>
    <property type="match status" value="1"/>
</dbReference>
<dbReference type="InterPro" id="IPR004556">
    <property type="entry name" value="HemK-like"/>
</dbReference>
<evidence type="ECO:0000313" key="7">
    <source>
        <dbReference type="EMBL" id="SEH65676.1"/>
    </source>
</evidence>
<keyword evidence="2 5" id="KW-0808">Transferase</keyword>
<dbReference type="InterPro" id="IPR007848">
    <property type="entry name" value="Small_mtfrase_dom"/>
</dbReference>
<dbReference type="InterPro" id="IPR040758">
    <property type="entry name" value="PrmC_N"/>
</dbReference>
<dbReference type="InterPro" id="IPR029063">
    <property type="entry name" value="SAM-dependent_MTases_sf"/>
</dbReference>
<keyword evidence="1 5" id="KW-0489">Methyltransferase</keyword>
<evidence type="ECO:0000313" key="8">
    <source>
        <dbReference type="EMBL" id="SER56526.1"/>
    </source>
</evidence>
<dbReference type="PROSITE" id="PS51163">
    <property type="entry name" value="YRDC"/>
    <property type="match status" value="1"/>
</dbReference>
<comment type="similarity">
    <text evidence="5">Belongs to the protein N5-glutamine methyltransferase family. PrmC subfamily.</text>
</comment>
<dbReference type="PANTHER" id="PTHR18895">
    <property type="entry name" value="HEMK METHYLTRANSFERASE"/>
    <property type="match status" value="1"/>
</dbReference>
<feature type="binding site" evidence="5">
    <location>
        <begin position="138"/>
        <end position="142"/>
    </location>
    <ligand>
        <name>S-adenosyl-L-methionine</name>
        <dbReference type="ChEBI" id="CHEBI:59789"/>
    </ligand>
</feature>
<evidence type="ECO:0000259" key="6">
    <source>
        <dbReference type="PROSITE" id="PS51163"/>
    </source>
</evidence>
<dbReference type="Gene3D" id="3.90.870.10">
    <property type="entry name" value="DHBP synthase"/>
    <property type="match status" value="1"/>
</dbReference>
<organism evidence="8 9">
    <name type="scientific">Parafannyhessea umbonata</name>
    <dbReference type="NCBI Taxonomy" id="604330"/>
    <lineage>
        <taxon>Bacteria</taxon>
        <taxon>Bacillati</taxon>
        <taxon>Actinomycetota</taxon>
        <taxon>Coriobacteriia</taxon>
        <taxon>Coriobacteriales</taxon>
        <taxon>Atopobiaceae</taxon>
        <taxon>Parafannyhessea</taxon>
    </lineage>
</organism>
<dbReference type="SUPFAM" id="SSF53335">
    <property type="entry name" value="S-adenosyl-L-methionine-dependent methyltransferases"/>
    <property type="match status" value="1"/>
</dbReference>
<dbReference type="PANTHER" id="PTHR18895:SF74">
    <property type="entry name" value="MTRF1L RELEASE FACTOR GLUTAMINE METHYLTRANSFERASE"/>
    <property type="match status" value="1"/>
</dbReference>
<dbReference type="EC" id="2.1.1.297" evidence="5"/>
<keyword evidence="10" id="KW-1185">Reference proteome</keyword>
<dbReference type="GO" id="GO:0003725">
    <property type="term" value="F:double-stranded RNA binding"/>
    <property type="evidence" value="ECO:0007669"/>
    <property type="project" value="InterPro"/>
</dbReference>
<dbReference type="Gene3D" id="1.10.8.10">
    <property type="entry name" value="DNA helicase RuvA subunit, C-terminal domain"/>
    <property type="match status" value="1"/>
</dbReference>
<evidence type="ECO:0000256" key="1">
    <source>
        <dbReference type="ARBA" id="ARBA00022603"/>
    </source>
</evidence>
<feature type="binding site" evidence="5">
    <location>
        <position position="161"/>
    </location>
    <ligand>
        <name>S-adenosyl-L-methionine</name>
        <dbReference type="ChEBI" id="CHEBI:59789"/>
    </ligand>
</feature>
<dbReference type="EMBL" id="FOGP01000004">
    <property type="protein sequence ID" value="SER56526.1"/>
    <property type="molecule type" value="Genomic_DNA"/>
</dbReference>
<dbReference type="InterPro" id="IPR006070">
    <property type="entry name" value="Sua5-like_dom"/>
</dbReference>
<keyword evidence="3 5" id="KW-0949">S-adenosyl-L-methionine</keyword>
<proteinExistence type="inferred from homology"/>
<dbReference type="CDD" id="cd02440">
    <property type="entry name" value="AdoMet_MTases"/>
    <property type="match status" value="1"/>
</dbReference>
<protein>
    <recommendedName>
        <fullName evidence="5">Release factor glutamine methyltransferase</fullName>
        <shortName evidence="5">RF MTase</shortName>
        <ecNumber evidence="5">2.1.1.297</ecNumber>
    </recommendedName>
    <alternativeName>
        <fullName evidence="5">N5-glutamine methyltransferase PrmC</fullName>
    </alternativeName>
    <alternativeName>
        <fullName evidence="5">Protein-(glutamine-N5) MTase PrmC</fullName>
    </alternativeName>
    <alternativeName>
        <fullName evidence="5">Protein-glutamine N-methyltransferase PrmC</fullName>
    </alternativeName>
</protein>
<dbReference type="EMBL" id="FNWT01000010">
    <property type="protein sequence ID" value="SEH65676.1"/>
    <property type="molecule type" value="Genomic_DNA"/>
</dbReference>
<dbReference type="NCBIfam" id="TIGR00057">
    <property type="entry name" value="L-threonylcarbamoyladenylate synthase"/>
    <property type="match status" value="1"/>
</dbReference>
<dbReference type="PROSITE" id="PS00092">
    <property type="entry name" value="N6_MTASE"/>
    <property type="match status" value="1"/>
</dbReference>
<dbReference type="Gene3D" id="3.40.50.150">
    <property type="entry name" value="Vaccinia Virus protein VP39"/>
    <property type="match status" value="1"/>
</dbReference>
<evidence type="ECO:0000256" key="3">
    <source>
        <dbReference type="ARBA" id="ARBA00022691"/>
    </source>
</evidence>
<evidence type="ECO:0000256" key="2">
    <source>
        <dbReference type="ARBA" id="ARBA00022679"/>
    </source>
</evidence>
<dbReference type="Proteomes" id="UP000199135">
    <property type="component" value="Unassembled WGS sequence"/>
</dbReference>
<dbReference type="GO" id="GO:0032259">
    <property type="term" value="P:methylation"/>
    <property type="evidence" value="ECO:0007669"/>
    <property type="project" value="UniProtKB-KW"/>
</dbReference>
<dbReference type="SUPFAM" id="SSF55821">
    <property type="entry name" value="YrdC/RibB"/>
    <property type="match status" value="1"/>
</dbReference>
<reference evidence="8" key="1">
    <citation type="submission" date="2016-10" db="EMBL/GenBank/DDBJ databases">
        <authorList>
            <person name="de Groot N.N."/>
        </authorList>
    </citation>
    <scope>NUCLEOTIDE SEQUENCE [LARGE SCALE GENOMIC DNA]</scope>
    <source>
        <strain evidence="8">KHGC19</strain>
    </source>
</reference>
<dbReference type="AlphaFoldDB" id="A0A1H9Q7I2"/>
<gene>
    <name evidence="5" type="primary">prmC</name>
    <name evidence="8" type="ORF">SAMN05216446_1361</name>
    <name evidence="7" type="ORF">SAMN05216447_11043</name>
</gene>
<dbReference type="HAMAP" id="MF_02126">
    <property type="entry name" value="RF_methyltr_PrmC"/>
    <property type="match status" value="1"/>
</dbReference>
<feature type="binding site" evidence="5">
    <location>
        <begin position="208"/>
        <end position="211"/>
    </location>
    <ligand>
        <name>substrate</name>
    </ligand>
</feature>
<evidence type="ECO:0000256" key="5">
    <source>
        <dbReference type="HAMAP-Rule" id="MF_02126"/>
    </source>
</evidence>
<feature type="binding site" evidence="5">
    <location>
        <position position="208"/>
    </location>
    <ligand>
        <name>S-adenosyl-L-methionine</name>
        <dbReference type="ChEBI" id="CHEBI:59789"/>
    </ligand>
</feature>
<feature type="domain" description="YrdC-like" evidence="6">
    <location>
        <begin position="334"/>
        <end position="522"/>
    </location>
</feature>